<keyword evidence="15" id="KW-1185">Reference proteome</keyword>
<keyword evidence="5 13" id="KW-0732">Signal</keyword>
<dbReference type="RefSeq" id="XP_019095312.1">
    <property type="nucleotide sequence ID" value="XM_019239767.1"/>
</dbReference>
<keyword evidence="11" id="KW-0325">Glycoprotein</keyword>
<dbReference type="InterPro" id="IPR024788">
    <property type="entry name" value="Malectin-like_Carb-bd_dom"/>
</dbReference>
<name>A0ABM1R8H4_CAMSA</name>
<sequence length="483" mass="53581">MAIRIGGFLLLFSAFFAFSVSISFSPANEYLVDCGSVVDSTVDNRHFIGDDSPSNVKLFSSEGSIITLQSENTAPNIPQIYKTARVFTRQAKYEFNVAEKGTHMVRLHFHRFNSSRIDFSDAQFHVTVNGYVVLSNFSGHDDDDDSSASSGPRVREFLIWVDVGIVVIRFVPSKDSNFAFVNAIEVISAPKDLIADVATSVSNDGTEQFSGLVRQALEVVYRVNVGGKKVTPFNDTLWRTWVPDETFLKVTDGSEKVYFSGRIKYRLGGATREVGPDNVYNTARVVKSKSGSVSRVNMTWELPVSSGYKYLIRLHFCDIASMSIGMLYFNIYINGNLAYQDLDISDATNYVLASPYYIDFVVDDESSSSGLISVSVGPSSKSVEHAVDAILNGIEIMKMNNTLGSLDGFVSMETILNRCPNRRNLSLFMSMVAFMCILMSVYIVIQRRKSKDGFGWLRLSDNAPEDNNSKTADRVGSEFAVKV</sequence>
<evidence type="ECO:0000256" key="5">
    <source>
        <dbReference type="ARBA" id="ARBA00022729"/>
    </source>
</evidence>
<protein>
    <submittedName>
        <fullName evidence="16">Probable receptor-like protein kinase At5g24010</fullName>
    </submittedName>
</protein>
<evidence type="ECO:0000256" key="2">
    <source>
        <dbReference type="ARBA" id="ARBA00022527"/>
    </source>
</evidence>
<keyword evidence="8" id="KW-0067">ATP-binding</keyword>
<keyword evidence="2" id="KW-0723">Serine/threonine-protein kinase</keyword>
<keyword evidence="3" id="KW-0808">Transferase</keyword>
<evidence type="ECO:0000313" key="16">
    <source>
        <dbReference type="RefSeq" id="XP_019095312.1"/>
    </source>
</evidence>
<feature type="domain" description="Malectin-like" evidence="14">
    <location>
        <begin position="32"/>
        <end position="399"/>
    </location>
</feature>
<organism evidence="15 16">
    <name type="scientific">Camelina sativa</name>
    <name type="common">False flax</name>
    <name type="synonym">Myagrum sativum</name>
    <dbReference type="NCBI Taxonomy" id="90675"/>
    <lineage>
        <taxon>Eukaryota</taxon>
        <taxon>Viridiplantae</taxon>
        <taxon>Streptophyta</taxon>
        <taxon>Embryophyta</taxon>
        <taxon>Tracheophyta</taxon>
        <taxon>Spermatophyta</taxon>
        <taxon>Magnoliopsida</taxon>
        <taxon>eudicotyledons</taxon>
        <taxon>Gunneridae</taxon>
        <taxon>Pentapetalae</taxon>
        <taxon>rosids</taxon>
        <taxon>malvids</taxon>
        <taxon>Brassicales</taxon>
        <taxon>Brassicaceae</taxon>
        <taxon>Camelineae</taxon>
        <taxon>Camelina</taxon>
    </lineage>
</organism>
<keyword evidence="10 12" id="KW-0472">Membrane</keyword>
<evidence type="ECO:0000259" key="14">
    <source>
        <dbReference type="Pfam" id="PF12819"/>
    </source>
</evidence>
<evidence type="ECO:0000256" key="13">
    <source>
        <dbReference type="SAM" id="SignalP"/>
    </source>
</evidence>
<keyword evidence="6" id="KW-0547">Nucleotide-binding</keyword>
<evidence type="ECO:0000256" key="6">
    <source>
        <dbReference type="ARBA" id="ARBA00022741"/>
    </source>
</evidence>
<gene>
    <name evidence="16" type="primary">LOC109130250</name>
</gene>
<accession>A0ABM1R8H4</accession>
<feature type="transmembrane region" description="Helical" evidence="12">
    <location>
        <begin position="425"/>
        <end position="445"/>
    </location>
</feature>
<evidence type="ECO:0000256" key="10">
    <source>
        <dbReference type="ARBA" id="ARBA00023136"/>
    </source>
</evidence>
<evidence type="ECO:0000256" key="12">
    <source>
        <dbReference type="SAM" id="Phobius"/>
    </source>
</evidence>
<keyword evidence="7" id="KW-0418">Kinase</keyword>
<evidence type="ECO:0000256" key="7">
    <source>
        <dbReference type="ARBA" id="ARBA00022777"/>
    </source>
</evidence>
<dbReference type="Gene3D" id="2.60.120.430">
    <property type="entry name" value="Galactose-binding lectin"/>
    <property type="match status" value="2"/>
</dbReference>
<reference evidence="16" key="2">
    <citation type="submission" date="2025-08" db="UniProtKB">
        <authorList>
            <consortium name="RefSeq"/>
        </authorList>
    </citation>
    <scope>IDENTIFICATION</scope>
    <source>
        <tissue evidence="16">Leaf</tissue>
    </source>
</reference>
<evidence type="ECO:0000256" key="3">
    <source>
        <dbReference type="ARBA" id="ARBA00022679"/>
    </source>
</evidence>
<dbReference type="InterPro" id="IPR045272">
    <property type="entry name" value="ANXUR1/2-like"/>
</dbReference>
<evidence type="ECO:0000256" key="8">
    <source>
        <dbReference type="ARBA" id="ARBA00022840"/>
    </source>
</evidence>
<feature type="chain" id="PRO_5045391564" evidence="13">
    <location>
        <begin position="22"/>
        <end position="483"/>
    </location>
</feature>
<evidence type="ECO:0000256" key="1">
    <source>
        <dbReference type="ARBA" id="ARBA00004479"/>
    </source>
</evidence>
<comment type="subcellular location">
    <subcellularLocation>
        <location evidence="1">Membrane</location>
        <topology evidence="1">Single-pass type I membrane protein</topology>
    </subcellularLocation>
</comment>
<keyword evidence="4 12" id="KW-0812">Transmembrane</keyword>
<evidence type="ECO:0000256" key="11">
    <source>
        <dbReference type="ARBA" id="ARBA00023180"/>
    </source>
</evidence>
<evidence type="ECO:0000256" key="9">
    <source>
        <dbReference type="ARBA" id="ARBA00022989"/>
    </source>
</evidence>
<evidence type="ECO:0000313" key="15">
    <source>
        <dbReference type="Proteomes" id="UP000694864"/>
    </source>
</evidence>
<proteinExistence type="predicted"/>
<evidence type="ECO:0000256" key="4">
    <source>
        <dbReference type="ARBA" id="ARBA00022692"/>
    </source>
</evidence>
<reference evidence="15" key="1">
    <citation type="journal article" date="2014" name="Nat. Commun.">
        <title>The emerging biofuel crop Camelina sativa retains a highly undifferentiated hexaploid genome structure.</title>
        <authorList>
            <person name="Kagale S."/>
            <person name="Koh C."/>
            <person name="Nixon J."/>
            <person name="Bollina V."/>
            <person name="Clarke W.E."/>
            <person name="Tuteja R."/>
            <person name="Spillane C."/>
            <person name="Robinson S.J."/>
            <person name="Links M.G."/>
            <person name="Clarke C."/>
            <person name="Higgins E.E."/>
            <person name="Huebert T."/>
            <person name="Sharpe A.G."/>
            <person name="Parkin I.A."/>
        </authorList>
    </citation>
    <scope>NUCLEOTIDE SEQUENCE [LARGE SCALE GENOMIC DNA]</scope>
    <source>
        <strain evidence="15">cv. DH55</strain>
    </source>
</reference>
<dbReference type="PANTHER" id="PTHR34590">
    <property type="entry name" value="OS03G0124300 PROTEIN-RELATED"/>
    <property type="match status" value="1"/>
</dbReference>
<dbReference type="Proteomes" id="UP000694864">
    <property type="component" value="Chromosome 17"/>
</dbReference>
<dbReference type="GeneID" id="109130250"/>
<dbReference type="Pfam" id="PF12819">
    <property type="entry name" value="Malectin_like"/>
    <property type="match status" value="1"/>
</dbReference>
<dbReference type="PANTHER" id="PTHR34590:SF6">
    <property type="entry name" value="RECEPTOR-LIKE KINASE"/>
    <property type="match status" value="1"/>
</dbReference>
<feature type="signal peptide" evidence="13">
    <location>
        <begin position="1"/>
        <end position="21"/>
    </location>
</feature>
<keyword evidence="9 12" id="KW-1133">Transmembrane helix</keyword>